<evidence type="ECO:0000313" key="2">
    <source>
        <dbReference type="EMBL" id="GAA4344861.1"/>
    </source>
</evidence>
<name>A0ABP8HUP3_9BURK</name>
<evidence type="ECO:0000313" key="3">
    <source>
        <dbReference type="Proteomes" id="UP001500975"/>
    </source>
</evidence>
<reference evidence="3" key="1">
    <citation type="journal article" date="2019" name="Int. J. Syst. Evol. Microbiol.">
        <title>The Global Catalogue of Microorganisms (GCM) 10K type strain sequencing project: providing services to taxonomists for standard genome sequencing and annotation.</title>
        <authorList>
            <consortium name="The Broad Institute Genomics Platform"/>
            <consortium name="The Broad Institute Genome Sequencing Center for Infectious Disease"/>
            <person name="Wu L."/>
            <person name="Ma J."/>
        </authorList>
    </citation>
    <scope>NUCLEOTIDE SEQUENCE [LARGE SCALE GENOMIC DNA]</scope>
    <source>
        <strain evidence="3">JCM 17804</strain>
    </source>
</reference>
<dbReference type="EMBL" id="BAABGJ010000027">
    <property type="protein sequence ID" value="GAA4344861.1"/>
    <property type="molecule type" value="Genomic_DNA"/>
</dbReference>
<dbReference type="Proteomes" id="UP001500975">
    <property type="component" value="Unassembled WGS sequence"/>
</dbReference>
<sequence>MAYMMTEQAQPASHEWWRDRSDPTEQRAFLASYRAAQRAERGLAWRRNVMLGVLAVAVPFLVRLISTL</sequence>
<accession>A0ABP8HUP3</accession>
<comment type="caution">
    <text evidence="2">The sequence shown here is derived from an EMBL/GenBank/DDBJ whole genome shotgun (WGS) entry which is preliminary data.</text>
</comment>
<keyword evidence="1" id="KW-0812">Transmembrane</keyword>
<organism evidence="2 3">
    <name type="scientific">Variovorax defluvii</name>
    <dbReference type="NCBI Taxonomy" id="913761"/>
    <lineage>
        <taxon>Bacteria</taxon>
        <taxon>Pseudomonadati</taxon>
        <taxon>Pseudomonadota</taxon>
        <taxon>Betaproteobacteria</taxon>
        <taxon>Burkholderiales</taxon>
        <taxon>Comamonadaceae</taxon>
        <taxon>Variovorax</taxon>
    </lineage>
</organism>
<keyword evidence="3" id="KW-1185">Reference proteome</keyword>
<proteinExistence type="predicted"/>
<keyword evidence="1" id="KW-1133">Transmembrane helix</keyword>
<evidence type="ECO:0000256" key="1">
    <source>
        <dbReference type="SAM" id="Phobius"/>
    </source>
</evidence>
<feature type="transmembrane region" description="Helical" evidence="1">
    <location>
        <begin position="48"/>
        <end position="66"/>
    </location>
</feature>
<protein>
    <submittedName>
        <fullName evidence="2">Uncharacterized protein</fullName>
    </submittedName>
</protein>
<keyword evidence="1" id="KW-0472">Membrane</keyword>
<gene>
    <name evidence="2" type="ORF">GCM10023165_28380</name>
</gene>